<name>A0ABS6IJY2_9HYPH</name>
<protein>
    <recommendedName>
        <fullName evidence="4">Thioredoxin-like fold domain-containing protein</fullName>
    </recommendedName>
</protein>
<sequence>MNRRALLFAGLAVAAAAAAPVGSAPVGAAPAEIRVILVGGPDCPPCVRWKREYLEAWTASPEFRQVIWEEVEAARFREVYQEQYWPGALAPILKQIPRKSGAPRFLIVQAGRLVSNHLGVSKWANTLDDLRKLLG</sequence>
<gene>
    <name evidence="2" type="ORF">KQ910_10475</name>
</gene>
<accession>A0ABS6IJY2</accession>
<organism evidence="2 3">
    <name type="scientific">Reyranella humidisoli</name>
    <dbReference type="NCBI Taxonomy" id="2849149"/>
    <lineage>
        <taxon>Bacteria</taxon>
        <taxon>Pseudomonadati</taxon>
        <taxon>Pseudomonadota</taxon>
        <taxon>Alphaproteobacteria</taxon>
        <taxon>Hyphomicrobiales</taxon>
        <taxon>Reyranellaceae</taxon>
        <taxon>Reyranella</taxon>
    </lineage>
</organism>
<keyword evidence="1" id="KW-0732">Signal</keyword>
<evidence type="ECO:0000313" key="2">
    <source>
        <dbReference type="EMBL" id="MBU8874189.1"/>
    </source>
</evidence>
<dbReference type="Proteomes" id="UP000727907">
    <property type="component" value="Unassembled WGS sequence"/>
</dbReference>
<keyword evidence="3" id="KW-1185">Reference proteome</keyword>
<evidence type="ECO:0008006" key="4">
    <source>
        <dbReference type="Google" id="ProtNLM"/>
    </source>
</evidence>
<dbReference type="RefSeq" id="WP_216959291.1">
    <property type="nucleotide sequence ID" value="NZ_JAHOPB010000001.1"/>
</dbReference>
<dbReference type="InterPro" id="IPR006311">
    <property type="entry name" value="TAT_signal"/>
</dbReference>
<comment type="caution">
    <text evidence="2">The sequence shown here is derived from an EMBL/GenBank/DDBJ whole genome shotgun (WGS) entry which is preliminary data.</text>
</comment>
<reference evidence="2 3" key="1">
    <citation type="submission" date="2021-06" db="EMBL/GenBank/DDBJ databases">
        <authorList>
            <person name="Lee D.H."/>
        </authorList>
    </citation>
    <scope>NUCLEOTIDE SEQUENCE [LARGE SCALE GENOMIC DNA]</scope>
    <source>
        <strain evidence="2 3">MMS21-HV4-11</strain>
    </source>
</reference>
<proteinExistence type="predicted"/>
<feature type="signal peptide" evidence="1">
    <location>
        <begin position="1"/>
        <end position="28"/>
    </location>
</feature>
<dbReference type="EMBL" id="JAHOPB010000001">
    <property type="protein sequence ID" value="MBU8874189.1"/>
    <property type="molecule type" value="Genomic_DNA"/>
</dbReference>
<dbReference type="PROSITE" id="PS51318">
    <property type="entry name" value="TAT"/>
    <property type="match status" value="1"/>
</dbReference>
<evidence type="ECO:0000313" key="3">
    <source>
        <dbReference type="Proteomes" id="UP000727907"/>
    </source>
</evidence>
<evidence type="ECO:0000256" key="1">
    <source>
        <dbReference type="SAM" id="SignalP"/>
    </source>
</evidence>
<feature type="chain" id="PRO_5046229386" description="Thioredoxin-like fold domain-containing protein" evidence="1">
    <location>
        <begin position="29"/>
        <end position="135"/>
    </location>
</feature>